<reference evidence="10" key="1">
    <citation type="journal article" date="2020" name="Stud. Mycol.">
        <title>101 Dothideomycetes genomes: a test case for predicting lifestyles and emergence of pathogens.</title>
        <authorList>
            <person name="Haridas S."/>
            <person name="Albert R."/>
            <person name="Binder M."/>
            <person name="Bloem J."/>
            <person name="Labutti K."/>
            <person name="Salamov A."/>
            <person name="Andreopoulos B."/>
            <person name="Baker S."/>
            <person name="Barry K."/>
            <person name="Bills G."/>
            <person name="Bluhm B."/>
            <person name="Cannon C."/>
            <person name="Castanera R."/>
            <person name="Culley D."/>
            <person name="Daum C."/>
            <person name="Ezra D."/>
            <person name="Gonzalez J."/>
            <person name="Henrissat B."/>
            <person name="Kuo A."/>
            <person name="Liang C."/>
            <person name="Lipzen A."/>
            <person name="Lutzoni F."/>
            <person name="Magnuson J."/>
            <person name="Mondo S."/>
            <person name="Nolan M."/>
            <person name="Ohm R."/>
            <person name="Pangilinan J."/>
            <person name="Park H.-J."/>
            <person name="Ramirez L."/>
            <person name="Alfaro M."/>
            <person name="Sun H."/>
            <person name="Tritt A."/>
            <person name="Yoshinaga Y."/>
            <person name="Zwiers L.-H."/>
            <person name="Turgeon B."/>
            <person name="Goodwin S."/>
            <person name="Spatafora J."/>
            <person name="Crous P."/>
            <person name="Grigoriev I."/>
        </authorList>
    </citation>
    <scope>NUCLEOTIDE SEQUENCE</scope>
    <source>
        <strain evidence="10">CBS 115976</strain>
    </source>
</reference>
<dbReference type="GO" id="GO:0000981">
    <property type="term" value="F:DNA-binding transcription factor activity, RNA polymerase II-specific"/>
    <property type="evidence" value="ECO:0007669"/>
    <property type="project" value="InterPro"/>
</dbReference>
<feature type="compositionally biased region" description="Polar residues" evidence="8">
    <location>
        <begin position="240"/>
        <end position="262"/>
    </location>
</feature>
<accession>A0A6A6TZ77</accession>
<keyword evidence="11" id="KW-1185">Reference proteome</keyword>
<feature type="compositionally biased region" description="Polar residues" evidence="8">
    <location>
        <begin position="721"/>
        <end position="738"/>
    </location>
</feature>
<dbReference type="PANTHER" id="PTHR47540:SF1">
    <property type="entry name" value="ACTIVATOR OF STRESS GENES 1-RELATED"/>
    <property type="match status" value="1"/>
</dbReference>
<evidence type="ECO:0000256" key="7">
    <source>
        <dbReference type="ARBA" id="ARBA00023242"/>
    </source>
</evidence>
<feature type="domain" description="Zn(2)-C6 fungal-type" evidence="9">
    <location>
        <begin position="76"/>
        <end position="105"/>
    </location>
</feature>
<feature type="region of interest" description="Disordered" evidence="8">
    <location>
        <begin position="226"/>
        <end position="264"/>
    </location>
</feature>
<evidence type="ECO:0000256" key="2">
    <source>
        <dbReference type="ARBA" id="ARBA00022723"/>
    </source>
</evidence>
<dbReference type="InterPro" id="IPR001138">
    <property type="entry name" value="Zn2Cys6_DnaBD"/>
</dbReference>
<dbReference type="InterPro" id="IPR007219">
    <property type="entry name" value="XnlR_reg_dom"/>
</dbReference>
<protein>
    <recommendedName>
        <fullName evidence="9">Zn(2)-C6 fungal-type domain-containing protein</fullName>
    </recommendedName>
</protein>
<evidence type="ECO:0000256" key="3">
    <source>
        <dbReference type="ARBA" id="ARBA00022833"/>
    </source>
</evidence>
<dbReference type="InterPro" id="IPR036864">
    <property type="entry name" value="Zn2-C6_fun-type_DNA-bd_sf"/>
</dbReference>
<dbReference type="CDD" id="cd12148">
    <property type="entry name" value="fungal_TF_MHR"/>
    <property type="match status" value="1"/>
</dbReference>
<dbReference type="CDD" id="cd00067">
    <property type="entry name" value="GAL4"/>
    <property type="match status" value="1"/>
</dbReference>
<evidence type="ECO:0000256" key="6">
    <source>
        <dbReference type="ARBA" id="ARBA00023163"/>
    </source>
</evidence>
<evidence type="ECO:0000313" key="10">
    <source>
        <dbReference type="EMBL" id="KAF2665000.1"/>
    </source>
</evidence>
<dbReference type="GO" id="GO:0045944">
    <property type="term" value="P:positive regulation of transcription by RNA polymerase II"/>
    <property type="evidence" value="ECO:0007669"/>
    <property type="project" value="TreeGrafter"/>
</dbReference>
<feature type="compositionally biased region" description="Polar residues" evidence="8">
    <location>
        <begin position="158"/>
        <end position="171"/>
    </location>
</feature>
<keyword evidence="5" id="KW-0238">DNA-binding</keyword>
<feature type="compositionally biased region" description="Basic residues" evidence="8">
    <location>
        <begin position="693"/>
        <end position="708"/>
    </location>
</feature>
<dbReference type="EMBL" id="MU004241">
    <property type="protein sequence ID" value="KAF2665000.1"/>
    <property type="molecule type" value="Genomic_DNA"/>
</dbReference>
<feature type="region of interest" description="Disordered" evidence="8">
    <location>
        <begin position="1"/>
        <end position="73"/>
    </location>
</feature>
<dbReference type="Pfam" id="PF04082">
    <property type="entry name" value="Fungal_trans"/>
    <property type="match status" value="1"/>
</dbReference>
<dbReference type="Gene3D" id="4.10.240.10">
    <property type="entry name" value="Zn(2)-C6 fungal-type DNA-binding domain"/>
    <property type="match status" value="1"/>
</dbReference>
<sequence length="1032" mass="114039">MGPGVEDSTEADVGGTIINKEQLDVKMPANDQHTAQDSADASPHGSPLLSPTDGDNEDDSSRPIAPLQKRRRVTRACDECRRKKIKCDGKQPCTHCTVYSYECTYDQPSNRRRNAPPQYVENLENQLKRANAILRLIVPNADLNDPDLENKLRQITFSPSPMQATPSTVNGTLPEEPESTQDDKLESMVQATGQLDLDEQGNFEYHGHSSGLHFVRRMRESLGDVMGPEPRSTPFIKSRPMSQVFDSPRSTSASPRDSQGNSDLPPLEMAREMCDTTINDAGALLRFVHYPSFVKRMERLYETPPEQYGNDENSFLPLFYAVLSVATLFAKDDGSGLEQTGYENAIAEGFVYFKQSRQLMDIADCRDLTQLQAVVFMILFLQSSAKLSVCYAYIGVALRSALRMGLHRSFTDNFNPIESETRKRLFWVIRKMDTYVGALLGLPHSLNDDEIDQDYPLEVDDEYITETRILPMPEGSISLLTASNHHTKLVQILAKVVKVIYPSHASIKRHMLGKNLNTYSVSYAKIVEIEQDLQNWQDSLPLALRPGGEATRVMQRCQHLLRMAYAHAQMMLYRPFLHYVSQTRDSKNVDKRSYACAAACVSVSRNIVNIAVEMQKRGLLGGAYWFTMYTTFFAILSLVFYALENPEDNSSQDVLKVAREAKETLESLARRSMAADRCAATLKALFQQLPDHKFKRTPSVRNTHKRRSSPSPSRELKQESQTHTPNLSSVPNPMQPQNFDLADLQYANAHGFYEPMATFSPSSQGPNTFTNSPTVPENYQPGLADLSAMMFPNPDPFAYPTNQPAGSDASFPAYKALDSSSYVPYSPSTAPNMRLHNLAGPHLNGSSSNSFVPPSSTFMMHSGGPDSRSMDNEGDVALLGPMPMYLMQGDSYINGTNTARPTTTTTNGTPITTTAQPVNGSGATVIPITTGGAQHEAHVAMRNKYFPTGAPGPMDLDALLGNEEWAGLPADRAPMYVSPAVGAPEGAFRRKQILHAQNGSPSALPVGQNGQGMGLQYDDLTPGMLGWGLEGF</sequence>
<dbReference type="GO" id="GO:0005634">
    <property type="term" value="C:nucleus"/>
    <property type="evidence" value="ECO:0007669"/>
    <property type="project" value="UniProtKB-SubCell"/>
</dbReference>
<dbReference type="SUPFAM" id="SSF57701">
    <property type="entry name" value="Zn2/Cys6 DNA-binding domain"/>
    <property type="match status" value="1"/>
</dbReference>
<keyword evidence="6" id="KW-0804">Transcription</keyword>
<evidence type="ECO:0000256" key="1">
    <source>
        <dbReference type="ARBA" id="ARBA00004123"/>
    </source>
</evidence>
<keyword evidence="4" id="KW-0805">Transcription regulation</keyword>
<dbReference type="SMART" id="SM00066">
    <property type="entry name" value="GAL4"/>
    <property type="match status" value="1"/>
</dbReference>
<gene>
    <name evidence="10" type="ORF">BT63DRAFT_417543</name>
</gene>
<evidence type="ECO:0000256" key="4">
    <source>
        <dbReference type="ARBA" id="ARBA00023015"/>
    </source>
</evidence>
<organism evidence="10 11">
    <name type="scientific">Microthyrium microscopicum</name>
    <dbReference type="NCBI Taxonomy" id="703497"/>
    <lineage>
        <taxon>Eukaryota</taxon>
        <taxon>Fungi</taxon>
        <taxon>Dikarya</taxon>
        <taxon>Ascomycota</taxon>
        <taxon>Pezizomycotina</taxon>
        <taxon>Dothideomycetes</taxon>
        <taxon>Dothideomycetes incertae sedis</taxon>
        <taxon>Microthyriales</taxon>
        <taxon>Microthyriaceae</taxon>
        <taxon>Microthyrium</taxon>
    </lineage>
</organism>
<dbReference type="PANTHER" id="PTHR47540">
    <property type="entry name" value="THIAMINE REPRESSIBLE GENES REGULATORY PROTEIN THI5"/>
    <property type="match status" value="1"/>
</dbReference>
<proteinExistence type="predicted"/>
<evidence type="ECO:0000313" key="11">
    <source>
        <dbReference type="Proteomes" id="UP000799302"/>
    </source>
</evidence>
<feature type="region of interest" description="Disordered" evidence="8">
    <location>
        <begin position="158"/>
        <end position="181"/>
    </location>
</feature>
<evidence type="ECO:0000259" key="9">
    <source>
        <dbReference type="PROSITE" id="PS50048"/>
    </source>
</evidence>
<dbReference type="GO" id="GO:0043565">
    <property type="term" value="F:sequence-specific DNA binding"/>
    <property type="evidence" value="ECO:0007669"/>
    <property type="project" value="TreeGrafter"/>
</dbReference>
<evidence type="ECO:0000256" key="8">
    <source>
        <dbReference type="SAM" id="MobiDB-lite"/>
    </source>
</evidence>
<dbReference type="PROSITE" id="PS50048">
    <property type="entry name" value="ZN2_CY6_FUNGAL_2"/>
    <property type="match status" value="1"/>
</dbReference>
<dbReference type="PROSITE" id="PS00463">
    <property type="entry name" value="ZN2_CY6_FUNGAL_1"/>
    <property type="match status" value="1"/>
</dbReference>
<keyword evidence="2" id="KW-0479">Metal-binding</keyword>
<dbReference type="AlphaFoldDB" id="A0A6A6TZ77"/>
<dbReference type="SMART" id="SM00906">
    <property type="entry name" value="Fungal_trans"/>
    <property type="match status" value="1"/>
</dbReference>
<dbReference type="Pfam" id="PF00172">
    <property type="entry name" value="Zn_clus"/>
    <property type="match status" value="1"/>
</dbReference>
<dbReference type="OrthoDB" id="422427at2759"/>
<keyword evidence="7" id="KW-0539">Nucleus</keyword>
<evidence type="ECO:0000256" key="5">
    <source>
        <dbReference type="ARBA" id="ARBA00023125"/>
    </source>
</evidence>
<keyword evidence="3" id="KW-0862">Zinc</keyword>
<comment type="subcellular location">
    <subcellularLocation>
        <location evidence="1">Nucleus</location>
    </subcellularLocation>
</comment>
<name>A0A6A6TZ77_9PEZI</name>
<dbReference type="GO" id="GO:0008270">
    <property type="term" value="F:zinc ion binding"/>
    <property type="evidence" value="ECO:0007669"/>
    <property type="project" value="InterPro"/>
</dbReference>
<dbReference type="GO" id="GO:0006351">
    <property type="term" value="P:DNA-templated transcription"/>
    <property type="evidence" value="ECO:0007669"/>
    <property type="project" value="InterPro"/>
</dbReference>
<dbReference type="InterPro" id="IPR051711">
    <property type="entry name" value="Stress_Response_Reg"/>
</dbReference>
<feature type="region of interest" description="Disordered" evidence="8">
    <location>
        <begin position="693"/>
        <end position="738"/>
    </location>
</feature>
<dbReference type="Proteomes" id="UP000799302">
    <property type="component" value="Unassembled WGS sequence"/>
</dbReference>